<sequence length="362" mass="39674">MVAANLIPAPDAIPVAWGWLEVLLIVTFAAHILMMNAVVGGGVLCLVRSVSFPRDTAVRVVSHSLPTLFALTVNFGVAPLLFAQMLYGQFFYTSSVLMGAYWLSVVLLVIIAYSGLYTFRYKYETWKSSRMILAMVCAVLLFVGFIFTNNMTMMLQPEAWLAYFGDGGAADNGMGGLLLNTADPALVPRYLHFMLAAVAVGGLTLALLFEHRLAKGTMDKKEAMPHIRFGMMWFTICTAMQLLVGGAFLGSMPVRIRSLFLGSSDFHTGALAVALVCVAIVLHYAVRQRVKATAVALVATVLAMSLVRALVRAAYLEPYFKVQDLPVMADYSPMILFFATLLGGLWCIYYMIRLAFRPGREG</sequence>
<feature type="transmembrane region" description="Helical" evidence="1">
    <location>
        <begin position="131"/>
        <end position="148"/>
    </location>
</feature>
<feature type="transmembrane region" description="Helical" evidence="1">
    <location>
        <begin position="266"/>
        <end position="286"/>
    </location>
</feature>
<feature type="transmembrane region" description="Helical" evidence="1">
    <location>
        <begin position="99"/>
        <end position="119"/>
    </location>
</feature>
<evidence type="ECO:0000256" key="1">
    <source>
        <dbReference type="SAM" id="Phobius"/>
    </source>
</evidence>
<reference evidence="2 3" key="1">
    <citation type="submission" date="2020-05" db="EMBL/GenBank/DDBJ databases">
        <title>Draft genome sequence of Desulfovibrio sp. strain HN2T.</title>
        <authorList>
            <person name="Ueno A."/>
            <person name="Tamazawa S."/>
            <person name="Tamamura S."/>
            <person name="Murakami T."/>
            <person name="Kiyama T."/>
            <person name="Inomata H."/>
            <person name="Amano Y."/>
            <person name="Miyakawa K."/>
            <person name="Tamaki H."/>
            <person name="Naganuma T."/>
            <person name="Kaneko K."/>
        </authorList>
    </citation>
    <scope>NUCLEOTIDE SEQUENCE [LARGE SCALE GENOMIC DNA]</scope>
    <source>
        <strain evidence="2 3">HN2</strain>
    </source>
</reference>
<dbReference type="EMBL" id="BLVO01000016">
    <property type="protein sequence ID" value="GFM35285.1"/>
    <property type="molecule type" value="Genomic_DNA"/>
</dbReference>
<name>A0A7J0BQ76_9BACT</name>
<dbReference type="AlphaFoldDB" id="A0A7J0BQ76"/>
<evidence type="ECO:0000313" key="3">
    <source>
        <dbReference type="Proteomes" id="UP000503840"/>
    </source>
</evidence>
<keyword evidence="1" id="KW-0472">Membrane</keyword>
<protein>
    <submittedName>
        <fullName evidence="2">Uncharacterized protein</fullName>
    </submittedName>
</protein>
<keyword evidence="1" id="KW-1133">Transmembrane helix</keyword>
<keyword evidence="3" id="KW-1185">Reference proteome</keyword>
<accession>A0A7J0BQ76</accession>
<comment type="caution">
    <text evidence="2">The sequence shown here is derived from an EMBL/GenBank/DDBJ whole genome shotgun (WGS) entry which is preliminary data.</text>
</comment>
<feature type="transmembrane region" description="Helical" evidence="1">
    <location>
        <begin position="190"/>
        <end position="209"/>
    </location>
</feature>
<dbReference type="RefSeq" id="WP_174406895.1">
    <property type="nucleotide sequence ID" value="NZ_BLVO01000016.1"/>
</dbReference>
<gene>
    <name evidence="2" type="ORF">DSM101010T_36500</name>
</gene>
<proteinExistence type="predicted"/>
<feature type="transmembrane region" description="Helical" evidence="1">
    <location>
        <begin position="230"/>
        <end position="254"/>
    </location>
</feature>
<keyword evidence="1" id="KW-0812">Transmembrane</keyword>
<feature type="transmembrane region" description="Helical" evidence="1">
    <location>
        <begin position="331"/>
        <end position="352"/>
    </location>
</feature>
<feature type="transmembrane region" description="Helical" evidence="1">
    <location>
        <begin position="293"/>
        <end position="311"/>
    </location>
</feature>
<evidence type="ECO:0000313" key="2">
    <source>
        <dbReference type="EMBL" id="GFM35285.1"/>
    </source>
</evidence>
<organism evidence="2 3">
    <name type="scientific">Desulfovibrio subterraneus</name>
    <dbReference type="NCBI Taxonomy" id="2718620"/>
    <lineage>
        <taxon>Bacteria</taxon>
        <taxon>Pseudomonadati</taxon>
        <taxon>Thermodesulfobacteriota</taxon>
        <taxon>Desulfovibrionia</taxon>
        <taxon>Desulfovibrionales</taxon>
        <taxon>Desulfovibrionaceae</taxon>
        <taxon>Desulfovibrio</taxon>
    </lineage>
</organism>
<feature type="transmembrane region" description="Helical" evidence="1">
    <location>
        <begin position="22"/>
        <end position="47"/>
    </location>
</feature>
<feature type="transmembrane region" description="Helical" evidence="1">
    <location>
        <begin position="68"/>
        <end position="87"/>
    </location>
</feature>
<dbReference type="Proteomes" id="UP000503840">
    <property type="component" value="Unassembled WGS sequence"/>
</dbReference>